<proteinExistence type="predicted"/>
<dbReference type="Proteomes" id="UP000094622">
    <property type="component" value="Unassembled WGS sequence"/>
</dbReference>
<dbReference type="OrthoDB" id="8454422at2"/>
<protein>
    <submittedName>
        <fullName evidence="1">Uncharacterized protein</fullName>
    </submittedName>
</protein>
<organism evidence="1 2">
    <name type="scientific">Methylobrevis pamukkalensis</name>
    <dbReference type="NCBI Taxonomy" id="1439726"/>
    <lineage>
        <taxon>Bacteria</taxon>
        <taxon>Pseudomonadati</taxon>
        <taxon>Pseudomonadota</taxon>
        <taxon>Alphaproteobacteria</taxon>
        <taxon>Hyphomicrobiales</taxon>
        <taxon>Pleomorphomonadaceae</taxon>
        <taxon>Methylobrevis</taxon>
    </lineage>
</organism>
<evidence type="ECO:0000313" key="1">
    <source>
        <dbReference type="EMBL" id="ODN70607.1"/>
    </source>
</evidence>
<gene>
    <name evidence="1" type="ORF">A6302_02095</name>
</gene>
<dbReference type="AlphaFoldDB" id="A0A1E3H2Q5"/>
<comment type="caution">
    <text evidence="1">The sequence shown here is derived from an EMBL/GenBank/DDBJ whole genome shotgun (WGS) entry which is preliminary data.</text>
</comment>
<sequence length="95" mass="10043">MAVIAKREEHLSNDVSAASVGHAMPMIMSADARVSRERGAVVRRLDAMKDHLLTFQPASGNEALKLLRAAFPDSPLSERVAALGVLSGGSDTPFA</sequence>
<name>A0A1E3H2Q5_9HYPH</name>
<dbReference type="RefSeq" id="WP_069306818.1">
    <property type="nucleotide sequence ID" value="NZ_MCRJ01000045.1"/>
</dbReference>
<keyword evidence="2" id="KW-1185">Reference proteome</keyword>
<dbReference type="EMBL" id="MCRJ01000045">
    <property type="protein sequence ID" value="ODN70607.1"/>
    <property type="molecule type" value="Genomic_DNA"/>
</dbReference>
<reference evidence="1 2" key="1">
    <citation type="submission" date="2016-07" db="EMBL/GenBank/DDBJ databases">
        <title>Draft Genome Sequence of Methylobrevis pamukkalensis PK2.</title>
        <authorList>
            <person name="Vasilenko O.V."/>
            <person name="Doronina N.V."/>
            <person name="Shmareva M.N."/>
            <person name="Tarlachkov S.V."/>
            <person name="Mustakhimov I."/>
            <person name="Trotsenko Y.A."/>
        </authorList>
    </citation>
    <scope>NUCLEOTIDE SEQUENCE [LARGE SCALE GENOMIC DNA]</scope>
    <source>
        <strain evidence="1 2">PK2</strain>
    </source>
</reference>
<accession>A0A1E3H2Q5</accession>
<evidence type="ECO:0000313" key="2">
    <source>
        <dbReference type="Proteomes" id="UP000094622"/>
    </source>
</evidence>